<dbReference type="InterPro" id="IPR032675">
    <property type="entry name" value="LRR_dom_sf"/>
</dbReference>
<evidence type="ECO:0000256" key="1">
    <source>
        <dbReference type="SAM" id="MobiDB-lite"/>
    </source>
</evidence>
<proteinExistence type="predicted"/>
<comment type="caution">
    <text evidence="2">The sequence shown here is derived from an EMBL/GenBank/DDBJ whole genome shotgun (WGS) entry which is preliminary data.</text>
</comment>
<dbReference type="EMBL" id="JAPQKR010000012">
    <property type="protein sequence ID" value="KAJ5204782.1"/>
    <property type="molecule type" value="Genomic_DNA"/>
</dbReference>
<evidence type="ECO:0000313" key="2">
    <source>
        <dbReference type="EMBL" id="KAJ5204782.1"/>
    </source>
</evidence>
<name>A0A9W9T0F2_9EURO</name>
<dbReference type="Proteomes" id="UP001150904">
    <property type="component" value="Unassembled WGS sequence"/>
</dbReference>
<protein>
    <recommendedName>
        <fullName evidence="4">F-box domain-containing protein</fullName>
    </recommendedName>
</protein>
<feature type="compositionally biased region" description="Polar residues" evidence="1">
    <location>
        <begin position="643"/>
        <end position="658"/>
    </location>
</feature>
<dbReference type="AlphaFoldDB" id="A0A9W9T0F2"/>
<accession>A0A9W9T0F2</accession>
<sequence>MAPTRGIKRKRSSPFTDAVEFQSEATDENRPRLHFDIWYKICYLLRDDDRRHLYNLCLVSKDLNWIATPPLYHSIVLGPAIDRVRERYYPANLPAPAVQQPVVEGQVVVVGLPGQQAEFLGPATIGQPLAFQNPENLMRDGLPSPGLKSLLSRFRNDRTGYLRSMVHMLTILNFDRWNQLDQAITKFVYFGFLGHFISRLPNLSLVRMFCHIPSTRDKLPLFIQFSFLDKEPRVSFTGSLRSHPMKPELQLLGEGEEGKWSGPALPCITAMHVKLDRYYFRRFYNNLRLCRQPFHRLVFASPNLRALSIEGPWPDRDAATFDFDLFAPRAHVNFPPIEELSINGYYIVDYEWAMWGNRFPWMNLLSLSVGPRPVPGFLSLIANRALFLKHFKMEAFADHQSSDCLCKFILSFNTLETIELVNVPCSITIIGMHHGLVKLCLHHDEPWPDERARQVVSAQDLERLDKLCPLLEILELDMERQDGAWPREVLSVLAMGFKNIRDLSLHFDMGVANLKEILLPVLNYESAQAIATVFYLDRWAAFDIGQPRQSTFPTKLKKLILWTGYTIRDKTEWSPRRAQFEAKHSAVFMAFPPRTLGSNPDFNHLQRWQLEAIQGPAAKKTKEYKDLKRRVDAAVMGPKPWINSASGDEQSSCLGSGDTSREATADATEDATGDERSDG</sequence>
<dbReference type="Gene3D" id="3.80.10.10">
    <property type="entry name" value="Ribonuclease Inhibitor"/>
    <property type="match status" value="1"/>
</dbReference>
<dbReference type="GeneID" id="83180024"/>
<dbReference type="OrthoDB" id="3945550at2759"/>
<reference evidence="2" key="1">
    <citation type="submission" date="2022-12" db="EMBL/GenBank/DDBJ databases">
        <authorList>
            <person name="Petersen C."/>
        </authorList>
    </citation>
    <scope>NUCLEOTIDE SEQUENCE</scope>
    <source>
        <strain evidence="2">IBT 15544</strain>
    </source>
</reference>
<feature type="region of interest" description="Disordered" evidence="1">
    <location>
        <begin position="636"/>
        <end position="679"/>
    </location>
</feature>
<dbReference type="RefSeq" id="XP_058309261.1">
    <property type="nucleotide sequence ID" value="XM_058452723.1"/>
</dbReference>
<evidence type="ECO:0000313" key="3">
    <source>
        <dbReference type="Proteomes" id="UP001150904"/>
    </source>
</evidence>
<evidence type="ECO:0008006" key="4">
    <source>
        <dbReference type="Google" id="ProtNLM"/>
    </source>
</evidence>
<organism evidence="2 3">
    <name type="scientific">Penicillium cinerascens</name>
    <dbReference type="NCBI Taxonomy" id="70096"/>
    <lineage>
        <taxon>Eukaryota</taxon>
        <taxon>Fungi</taxon>
        <taxon>Dikarya</taxon>
        <taxon>Ascomycota</taxon>
        <taxon>Pezizomycotina</taxon>
        <taxon>Eurotiomycetes</taxon>
        <taxon>Eurotiomycetidae</taxon>
        <taxon>Eurotiales</taxon>
        <taxon>Aspergillaceae</taxon>
        <taxon>Penicillium</taxon>
    </lineage>
</organism>
<reference evidence="2" key="2">
    <citation type="journal article" date="2023" name="IMA Fungus">
        <title>Comparative genomic study of the Penicillium genus elucidates a diverse pangenome and 15 lateral gene transfer events.</title>
        <authorList>
            <person name="Petersen C."/>
            <person name="Sorensen T."/>
            <person name="Nielsen M.R."/>
            <person name="Sondergaard T.E."/>
            <person name="Sorensen J.L."/>
            <person name="Fitzpatrick D.A."/>
            <person name="Frisvad J.C."/>
            <person name="Nielsen K.L."/>
        </authorList>
    </citation>
    <scope>NUCLEOTIDE SEQUENCE</scope>
    <source>
        <strain evidence="2">IBT 15544</strain>
    </source>
</reference>
<keyword evidence="3" id="KW-1185">Reference proteome</keyword>
<gene>
    <name evidence="2" type="ORF">N7498_005661</name>
</gene>